<dbReference type="HOGENOM" id="CLU_2689791_0_0_1"/>
<reference evidence="1" key="3">
    <citation type="submission" date="2012-09" db="EMBL/GenBank/DDBJ databases">
        <authorList>
            <consortium name="VectorBase"/>
        </authorList>
    </citation>
    <scope>NUCLEOTIDE SEQUENCE</scope>
    <source>
        <strain evidence="1">Liverpool</strain>
    </source>
</reference>
<dbReference type="Proteomes" id="UP000682892">
    <property type="component" value="Unassembled WGS sequence"/>
</dbReference>
<dbReference type="EMBL" id="CH478416">
    <property type="protein sequence ID" value="EAT33028.1"/>
    <property type="molecule type" value="Genomic_DNA"/>
</dbReference>
<accession>Q16FL5</accession>
<dbReference type="PaxDb" id="7159-AAEL014716-PA"/>
<dbReference type="AlphaFoldDB" id="Q16FL5"/>
<evidence type="ECO:0000313" key="2">
    <source>
        <dbReference type="Proteomes" id="UP000682892"/>
    </source>
</evidence>
<reference evidence="1" key="1">
    <citation type="submission" date="2005-10" db="EMBL/GenBank/DDBJ databases">
        <authorList>
            <person name="Loftus B.J."/>
            <person name="Nene V.M."/>
            <person name="Hannick L.I."/>
            <person name="Bidwell S."/>
            <person name="Haas B."/>
            <person name="Amedeo P."/>
            <person name="Orvis J."/>
            <person name="Wortman J.R."/>
            <person name="White O.R."/>
            <person name="Salzberg S."/>
            <person name="Shumway M."/>
            <person name="Koo H."/>
            <person name="Zhao Y."/>
            <person name="Holmes M."/>
            <person name="Miller J."/>
            <person name="Schatz M."/>
            <person name="Pop M."/>
            <person name="Pai G."/>
            <person name="Utterback T."/>
            <person name="Rogers Y.-H."/>
            <person name="Kravitz S."/>
            <person name="Fraser C.M."/>
        </authorList>
    </citation>
    <scope>NUCLEOTIDE SEQUENCE</scope>
    <source>
        <strain evidence="1">Liverpool</strain>
    </source>
</reference>
<evidence type="ECO:0000313" key="1">
    <source>
        <dbReference type="EMBL" id="EAT33028.1"/>
    </source>
</evidence>
<name>Q16FL5_AEDAE</name>
<reference evidence="1" key="2">
    <citation type="journal article" date="2007" name="Science">
        <title>Genome sequence of Aedes aegypti, a major arbovirus vector.</title>
        <authorList>
            <person name="Nene V."/>
            <person name="Wortman J.R."/>
            <person name="Lawson D."/>
            <person name="Haas B."/>
            <person name="Kodira C."/>
            <person name="Tu Z.J."/>
            <person name="Loftus B."/>
            <person name="Xi Z."/>
            <person name="Megy K."/>
            <person name="Grabherr M."/>
            <person name="Ren Q."/>
            <person name="Zdobnov E.M."/>
            <person name="Lobo N.F."/>
            <person name="Campbell K.S."/>
            <person name="Brown S.E."/>
            <person name="Bonaldo M.F."/>
            <person name="Zhu J."/>
            <person name="Sinkins S.P."/>
            <person name="Hogenkamp D.G."/>
            <person name="Amedeo P."/>
            <person name="Arensburger P."/>
            <person name="Atkinson P.W."/>
            <person name="Bidwell S."/>
            <person name="Biedler J."/>
            <person name="Birney E."/>
            <person name="Bruggner R.V."/>
            <person name="Costas J."/>
            <person name="Coy M.R."/>
            <person name="Crabtree J."/>
            <person name="Crawford M."/>
            <person name="Debruyn B."/>
            <person name="Decaprio D."/>
            <person name="Eiglmeier K."/>
            <person name="Eisenstadt E."/>
            <person name="El-Dorry H."/>
            <person name="Gelbart W.M."/>
            <person name="Gomes S.L."/>
            <person name="Hammond M."/>
            <person name="Hannick L.I."/>
            <person name="Hogan J.R."/>
            <person name="Holmes M.H."/>
            <person name="Jaffe D."/>
            <person name="Johnston J.S."/>
            <person name="Kennedy R.C."/>
            <person name="Koo H."/>
            <person name="Kravitz S."/>
            <person name="Kriventseva E.V."/>
            <person name="Kulp D."/>
            <person name="Labutti K."/>
            <person name="Lee E."/>
            <person name="Li S."/>
            <person name="Lovin D.D."/>
            <person name="Mao C."/>
            <person name="Mauceli E."/>
            <person name="Menck C.F."/>
            <person name="Miller J.R."/>
            <person name="Montgomery P."/>
            <person name="Mori A."/>
            <person name="Nascimento A.L."/>
            <person name="Naveira H.F."/>
            <person name="Nusbaum C."/>
            <person name="O'leary S."/>
            <person name="Orvis J."/>
            <person name="Pertea M."/>
            <person name="Quesneville H."/>
            <person name="Reidenbach K.R."/>
            <person name="Rogers Y.H."/>
            <person name="Roth C.W."/>
            <person name="Schneider J.R."/>
            <person name="Schatz M."/>
            <person name="Shumway M."/>
            <person name="Stanke M."/>
            <person name="Stinson E.O."/>
            <person name="Tubio J.M."/>
            <person name="Vanzee J.P."/>
            <person name="Verjovski-Almeida S."/>
            <person name="Werner D."/>
            <person name="White O."/>
            <person name="Wyder S."/>
            <person name="Zeng Q."/>
            <person name="Zhao Q."/>
            <person name="Zhao Y."/>
            <person name="Hill C.A."/>
            <person name="Raikhel A.S."/>
            <person name="Soares M.B."/>
            <person name="Knudson D.L."/>
            <person name="Lee N.H."/>
            <person name="Galagan J."/>
            <person name="Salzberg S.L."/>
            <person name="Paulsen I.T."/>
            <person name="Dimopoulos G."/>
            <person name="Collins F.H."/>
            <person name="Birren B."/>
            <person name="Fraser-Liggett C.M."/>
            <person name="Severson D.W."/>
        </authorList>
    </citation>
    <scope>NUCLEOTIDE SEQUENCE [LARGE SCALE GENOMIC DNA]</scope>
    <source>
        <strain evidence="1">Liverpool</strain>
    </source>
</reference>
<organism evidence="1 2">
    <name type="scientific">Aedes aegypti</name>
    <name type="common">Yellowfever mosquito</name>
    <name type="synonym">Culex aegypti</name>
    <dbReference type="NCBI Taxonomy" id="7159"/>
    <lineage>
        <taxon>Eukaryota</taxon>
        <taxon>Metazoa</taxon>
        <taxon>Ecdysozoa</taxon>
        <taxon>Arthropoda</taxon>
        <taxon>Hexapoda</taxon>
        <taxon>Insecta</taxon>
        <taxon>Pterygota</taxon>
        <taxon>Neoptera</taxon>
        <taxon>Endopterygota</taxon>
        <taxon>Diptera</taxon>
        <taxon>Nematocera</taxon>
        <taxon>Culicoidea</taxon>
        <taxon>Culicidae</taxon>
        <taxon>Culicinae</taxon>
        <taxon>Aedini</taxon>
        <taxon>Aedes</taxon>
        <taxon>Stegomyia</taxon>
    </lineage>
</organism>
<protein>
    <submittedName>
        <fullName evidence="1">AAEL014716-PA</fullName>
    </submittedName>
</protein>
<gene>
    <name evidence="1" type="ORF">AaeL_AAEL014716</name>
</gene>
<proteinExistence type="predicted"/>
<sequence length="74" mass="8675">MRYEQLINVSSINETIHRGRCRGDEWHQGSVTRDDRPPGRRRYASKRGIQLRSRFPLAAGLAHTFYRKATLCIF</sequence>